<dbReference type="PROSITE" id="PS00062">
    <property type="entry name" value="ALDOKETO_REDUCTASE_2"/>
    <property type="match status" value="1"/>
</dbReference>
<dbReference type="PROSITE" id="PS00798">
    <property type="entry name" value="ALDOKETO_REDUCTASE_1"/>
    <property type="match status" value="1"/>
</dbReference>
<dbReference type="PRINTS" id="PR00069">
    <property type="entry name" value="ALDKETRDTASE"/>
</dbReference>
<dbReference type="Proteomes" id="UP000295705">
    <property type="component" value="Unassembled WGS sequence"/>
</dbReference>
<evidence type="ECO:0000259" key="7">
    <source>
        <dbReference type="Pfam" id="PF00248"/>
    </source>
</evidence>
<evidence type="ECO:0000256" key="1">
    <source>
        <dbReference type="ARBA" id="ARBA00007905"/>
    </source>
</evidence>
<name>A0A4R6VNY0_9PSEU</name>
<feature type="binding site" evidence="5">
    <location>
        <position position="109"/>
    </location>
    <ligand>
        <name>substrate</name>
    </ligand>
</feature>
<feature type="site" description="Lowers pKa of active site Tyr" evidence="6">
    <location>
        <position position="76"/>
    </location>
</feature>
<dbReference type="EMBL" id="SNYO01000003">
    <property type="protein sequence ID" value="TDQ61095.1"/>
    <property type="molecule type" value="Genomic_DNA"/>
</dbReference>
<dbReference type="AlphaFoldDB" id="A0A4R6VNY0"/>
<dbReference type="InterPro" id="IPR023210">
    <property type="entry name" value="NADP_OxRdtase_dom"/>
</dbReference>
<feature type="active site" description="Proton donor" evidence="4">
    <location>
        <position position="51"/>
    </location>
</feature>
<dbReference type="InterPro" id="IPR018170">
    <property type="entry name" value="Aldo/ket_reductase_CS"/>
</dbReference>
<reference evidence="8 9" key="1">
    <citation type="submission" date="2019-03" db="EMBL/GenBank/DDBJ databases">
        <title>Genomic Encyclopedia of Type Strains, Phase IV (KMG-IV): sequencing the most valuable type-strain genomes for metagenomic binning, comparative biology and taxonomic classification.</title>
        <authorList>
            <person name="Goeker M."/>
        </authorList>
    </citation>
    <scope>NUCLEOTIDE SEQUENCE [LARGE SCALE GENOMIC DNA]</scope>
    <source>
        <strain evidence="8 9">DSM 45775</strain>
    </source>
</reference>
<dbReference type="FunFam" id="3.20.20.100:FF:000015">
    <property type="entry name" value="Oxidoreductase, aldo/keto reductase family"/>
    <property type="match status" value="1"/>
</dbReference>
<evidence type="ECO:0000256" key="5">
    <source>
        <dbReference type="PIRSR" id="PIRSR000097-2"/>
    </source>
</evidence>
<keyword evidence="9" id="KW-1185">Reference proteome</keyword>
<evidence type="ECO:0000256" key="2">
    <source>
        <dbReference type="ARBA" id="ARBA00022857"/>
    </source>
</evidence>
<organism evidence="8 9">
    <name type="scientific">Actinomycetospora succinea</name>
    <dbReference type="NCBI Taxonomy" id="663603"/>
    <lineage>
        <taxon>Bacteria</taxon>
        <taxon>Bacillati</taxon>
        <taxon>Actinomycetota</taxon>
        <taxon>Actinomycetes</taxon>
        <taxon>Pseudonocardiales</taxon>
        <taxon>Pseudonocardiaceae</taxon>
        <taxon>Actinomycetospora</taxon>
    </lineage>
</organism>
<dbReference type="PANTHER" id="PTHR43827">
    <property type="entry name" value="2,5-DIKETO-D-GLUCONIC ACID REDUCTASE"/>
    <property type="match status" value="1"/>
</dbReference>
<comment type="caution">
    <text evidence="8">The sequence shown here is derived from an EMBL/GenBank/DDBJ whole genome shotgun (WGS) entry which is preliminary data.</text>
</comment>
<accession>A0A4R6VNY0</accession>
<dbReference type="PANTHER" id="PTHR43827:SF3">
    <property type="entry name" value="NADP-DEPENDENT OXIDOREDUCTASE DOMAIN-CONTAINING PROTEIN"/>
    <property type="match status" value="1"/>
</dbReference>
<comment type="similarity">
    <text evidence="1">Belongs to the aldo/keto reductase family.</text>
</comment>
<dbReference type="GO" id="GO:0016616">
    <property type="term" value="F:oxidoreductase activity, acting on the CH-OH group of donors, NAD or NADP as acceptor"/>
    <property type="evidence" value="ECO:0007669"/>
    <property type="project" value="UniProtKB-ARBA"/>
</dbReference>
<gene>
    <name evidence="8" type="ORF">EV188_103602</name>
</gene>
<dbReference type="SUPFAM" id="SSF51430">
    <property type="entry name" value="NAD(P)-linked oxidoreductase"/>
    <property type="match status" value="1"/>
</dbReference>
<evidence type="ECO:0000256" key="4">
    <source>
        <dbReference type="PIRSR" id="PIRSR000097-1"/>
    </source>
</evidence>
<evidence type="ECO:0000256" key="6">
    <source>
        <dbReference type="PIRSR" id="PIRSR000097-3"/>
    </source>
</evidence>
<dbReference type="PIRSF" id="PIRSF000097">
    <property type="entry name" value="AKR"/>
    <property type="match status" value="1"/>
</dbReference>
<dbReference type="InterPro" id="IPR036812">
    <property type="entry name" value="NAD(P)_OxRdtase_dom_sf"/>
</dbReference>
<feature type="domain" description="NADP-dependent oxidoreductase" evidence="7">
    <location>
        <begin position="24"/>
        <end position="261"/>
    </location>
</feature>
<dbReference type="Pfam" id="PF00248">
    <property type="entry name" value="Aldo_ket_red"/>
    <property type="match status" value="1"/>
</dbReference>
<evidence type="ECO:0000313" key="8">
    <source>
        <dbReference type="EMBL" id="TDQ61095.1"/>
    </source>
</evidence>
<dbReference type="OrthoDB" id="9804790at2"/>
<sequence length="276" mass="30735">MSDVPGIELNNGTVIPQLGFGVFQIDPSDTAESVQTAFEVGYRHIDTAQMYGNEAEVGEAIAKSGIDRGELWITTKCNNGNHGRVDAQKALDESLSKLGLDHVDLYLIHWPLPGKDLYVDTWKGFEEARADGKVRTIGVSNFQPHHLDRLLEETETVPAINQIELHPHMQQAGLRAYHERHGIKTEAWSPIGQGKGLLDAPELGEIAQAHGKSAAQVVLRWHVQIGNIIFPKSVTPERVRENFDIFDFELTDDDMQKIEGMEKAERLGPDPDTFAR</sequence>
<evidence type="ECO:0000256" key="3">
    <source>
        <dbReference type="ARBA" id="ARBA00023002"/>
    </source>
</evidence>
<keyword evidence="3" id="KW-0560">Oxidoreductase</keyword>
<dbReference type="Gene3D" id="3.20.20.100">
    <property type="entry name" value="NADP-dependent oxidoreductase domain"/>
    <property type="match status" value="1"/>
</dbReference>
<proteinExistence type="inferred from homology"/>
<keyword evidence="2" id="KW-0521">NADP</keyword>
<dbReference type="InterPro" id="IPR020471">
    <property type="entry name" value="AKR"/>
</dbReference>
<dbReference type="RefSeq" id="WP_133826881.1">
    <property type="nucleotide sequence ID" value="NZ_BAABHR010000062.1"/>
</dbReference>
<protein>
    <submittedName>
        <fullName evidence="8">2,5-diketo-D-gluconate reductase A</fullName>
    </submittedName>
</protein>
<evidence type="ECO:0000313" key="9">
    <source>
        <dbReference type="Proteomes" id="UP000295705"/>
    </source>
</evidence>